<name>A0A4Y7UAT9_9FLAO</name>
<reference evidence="3 5" key="2">
    <citation type="journal article" date="2018" name="Syst. Appl. Microbiol.">
        <title>Flavobacterium circumlabens sp. nov. and Flavobacterium cupreum sp. nov., two psychrotrophic species isolated from Antarctic environmental samples.</title>
        <authorList>
            <person name="Kralova S."/>
            <person name="Busse H.J."/>
            <person name="Svec P."/>
            <person name="Maslanova I."/>
            <person name="Stankova E."/>
            <person name="Bartak M."/>
            <person name="Sedlacek I."/>
        </authorList>
    </citation>
    <scope>NUCLEOTIDE SEQUENCE [LARGE SCALE GENOMIC DNA]</scope>
    <source>
        <strain evidence="3 5">CCM 8828</strain>
    </source>
</reference>
<comment type="caution">
    <text evidence="3">The sequence shown here is derived from an EMBL/GenBank/DDBJ whole genome shotgun (WGS) entry which is preliminary data.</text>
</comment>
<proteinExistence type="predicted"/>
<dbReference type="Proteomes" id="UP000295270">
    <property type="component" value="Unassembled WGS sequence"/>
</dbReference>
<feature type="transmembrane region" description="Helical" evidence="1">
    <location>
        <begin position="73"/>
        <end position="97"/>
    </location>
</feature>
<keyword evidence="1" id="KW-0812">Transmembrane</keyword>
<evidence type="ECO:0000313" key="4">
    <source>
        <dbReference type="Proteomes" id="UP000295270"/>
    </source>
</evidence>
<evidence type="ECO:0000313" key="5">
    <source>
        <dbReference type="Proteomes" id="UP000298340"/>
    </source>
</evidence>
<dbReference type="Proteomes" id="UP000298340">
    <property type="component" value="Unassembled WGS sequence"/>
</dbReference>
<organism evidence="3 5">
    <name type="scientific">Flavobacterium circumlabens</name>
    <dbReference type="NCBI Taxonomy" id="2133765"/>
    <lineage>
        <taxon>Bacteria</taxon>
        <taxon>Pseudomonadati</taxon>
        <taxon>Bacteroidota</taxon>
        <taxon>Flavobacteriia</taxon>
        <taxon>Flavobacteriales</taxon>
        <taxon>Flavobacteriaceae</taxon>
        <taxon>Flavobacterium</taxon>
    </lineage>
</organism>
<protein>
    <submittedName>
        <fullName evidence="3">Uncharacterized protein</fullName>
    </submittedName>
</protein>
<dbReference type="AlphaFoldDB" id="A0A4Y7UAT9"/>
<gene>
    <name evidence="3" type="ORF">D0809_15365</name>
    <name evidence="2" type="ORF">EV142_105289</name>
</gene>
<reference evidence="2" key="3">
    <citation type="submission" date="2019-03" db="EMBL/GenBank/DDBJ databases">
        <authorList>
            <person name="Whitman W."/>
            <person name="Huntemann M."/>
            <person name="Clum A."/>
            <person name="Pillay M."/>
            <person name="Palaniappan K."/>
            <person name="Varghese N."/>
            <person name="Mikhailova N."/>
            <person name="Stamatis D."/>
            <person name="Reddy T."/>
            <person name="Daum C."/>
            <person name="Shapiro N."/>
            <person name="Ivanova N."/>
            <person name="Kyrpides N."/>
            <person name="Woyke T."/>
        </authorList>
    </citation>
    <scope>NUCLEOTIDE SEQUENCE</scope>
    <source>
        <strain evidence="2">P5626</strain>
    </source>
</reference>
<dbReference type="EMBL" id="QWDN01000005">
    <property type="protein sequence ID" value="TEB43535.1"/>
    <property type="molecule type" value="Genomic_DNA"/>
</dbReference>
<keyword evidence="4" id="KW-1185">Reference proteome</keyword>
<keyword evidence="1" id="KW-1133">Transmembrane helix</keyword>
<evidence type="ECO:0000256" key="1">
    <source>
        <dbReference type="SAM" id="Phobius"/>
    </source>
</evidence>
<reference evidence="2 4" key="1">
    <citation type="journal article" date="2015" name="Stand. Genomic Sci.">
        <title>Genomic Encyclopedia of Bacterial and Archaeal Type Strains, Phase III: the genomes of soil and plant-associated and newly described type strains.</title>
        <authorList>
            <person name="Whitman W.B."/>
            <person name="Woyke T."/>
            <person name="Klenk H.P."/>
            <person name="Zhou Y."/>
            <person name="Lilburn T.G."/>
            <person name="Beck B.J."/>
            <person name="De Vos P."/>
            <person name="Vandamme P."/>
            <person name="Eisen J.A."/>
            <person name="Garrity G."/>
            <person name="Hugenholtz P."/>
            <person name="Kyrpides N.C."/>
        </authorList>
    </citation>
    <scope>NUCLEOTIDE SEQUENCE [LARGE SCALE GENOMIC DNA]</scope>
    <source>
        <strain evidence="2 4">P5626</strain>
    </source>
</reference>
<keyword evidence="1" id="KW-0472">Membrane</keyword>
<evidence type="ECO:0000313" key="2">
    <source>
        <dbReference type="EMBL" id="TCN56510.1"/>
    </source>
</evidence>
<dbReference type="EMBL" id="SLWA01000005">
    <property type="protein sequence ID" value="TCN56510.1"/>
    <property type="molecule type" value="Genomic_DNA"/>
</dbReference>
<feature type="transmembrane region" description="Helical" evidence="1">
    <location>
        <begin position="31"/>
        <end position="52"/>
    </location>
</feature>
<accession>A0A4Y7UAT9</accession>
<evidence type="ECO:0000313" key="3">
    <source>
        <dbReference type="EMBL" id="TEB43535.1"/>
    </source>
</evidence>
<sequence>MYGINPFLLLVLPLIFQIIFGRNFKPETIKLSFFKVSVISFLSQTVFSYLAFQIVSHNLRINSNGQIRCGMPLLGLIFVEFIFIIILVITIFIQYFIKRNYNRNTK</sequence>